<evidence type="ECO:0000313" key="4">
    <source>
        <dbReference type="Proteomes" id="UP000001555"/>
    </source>
</evidence>
<dbReference type="EMBL" id="ABJB010924218">
    <property type="status" value="NOT_ANNOTATED_CDS"/>
    <property type="molecule type" value="Genomic_DNA"/>
</dbReference>
<dbReference type="InterPro" id="IPR050774">
    <property type="entry name" value="KCMF1/Dystrophin"/>
</dbReference>
<keyword evidence="1" id="KW-0175">Coiled coil</keyword>
<dbReference type="STRING" id="6945.B7PGF1"/>
<gene>
    <name evidence="2" type="ORF">IscW_ISCW003569</name>
</gene>
<dbReference type="PaxDb" id="6945-B7PGF1"/>
<dbReference type="EMBL" id="ABJB010743435">
    <property type="status" value="NOT_ANNOTATED_CDS"/>
    <property type="molecule type" value="Genomic_DNA"/>
</dbReference>
<dbReference type="VEuPathDB" id="VectorBase:ISCP_003357"/>
<keyword evidence="5" id="KW-1267">Proteomics identification</keyword>
<dbReference type="PANTHER" id="PTHR12268:SF27">
    <property type="entry name" value="DYSTROBREVIN, ISOFORM F"/>
    <property type="match status" value="1"/>
</dbReference>
<evidence type="ECO:0000256" key="1">
    <source>
        <dbReference type="SAM" id="Coils"/>
    </source>
</evidence>
<dbReference type="VEuPathDB" id="VectorBase:ISCI003569"/>
<evidence type="ECO:0007829" key="5">
    <source>
        <dbReference type="PeptideAtlas" id="B7PGF1"/>
    </source>
</evidence>
<organism>
    <name type="scientific">Ixodes scapularis</name>
    <name type="common">Black-legged tick</name>
    <name type="synonym">Deer tick</name>
    <dbReference type="NCBI Taxonomy" id="6945"/>
    <lineage>
        <taxon>Eukaryota</taxon>
        <taxon>Metazoa</taxon>
        <taxon>Ecdysozoa</taxon>
        <taxon>Arthropoda</taxon>
        <taxon>Chelicerata</taxon>
        <taxon>Arachnida</taxon>
        <taxon>Acari</taxon>
        <taxon>Parasitiformes</taxon>
        <taxon>Ixodida</taxon>
        <taxon>Ixodoidea</taxon>
        <taxon>Ixodidae</taxon>
        <taxon>Ixodinae</taxon>
        <taxon>Ixodes</taxon>
    </lineage>
</organism>
<protein>
    <submittedName>
        <fullName evidence="2 3">Dystrobrevin, putative</fullName>
    </submittedName>
</protein>
<dbReference type="EMBL" id="DS707823">
    <property type="protein sequence ID" value="EEC05673.1"/>
    <property type="molecule type" value="Genomic_DNA"/>
</dbReference>
<keyword evidence="4" id="KW-1185">Reference proteome</keyword>
<dbReference type="HOGENOM" id="CLU_2006410_0_0_1"/>
<name>B7PGF1_IXOSC</name>
<dbReference type="VEuPathDB" id="VectorBase:ISCW003569"/>
<dbReference type="EMBL" id="ABJB010039400">
    <property type="status" value="NOT_ANNOTATED_CDS"/>
    <property type="molecule type" value="Genomic_DNA"/>
</dbReference>
<dbReference type="EnsemblMetazoa" id="ISCW003569-RA">
    <property type="protein sequence ID" value="ISCW003569-PA"/>
    <property type="gene ID" value="ISCW003569"/>
</dbReference>
<evidence type="ECO:0000313" key="3">
    <source>
        <dbReference type="EnsemblMetazoa" id="ISCW003569-PA"/>
    </source>
</evidence>
<evidence type="ECO:0000313" key="2">
    <source>
        <dbReference type="EMBL" id="EEC05673.1"/>
    </source>
</evidence>
<dbReference type="Proteomes" id="UP000001555">
    <property type="component" value="Unassembled WGS sequence"/>
</dbReference>
<sequence length="124" mass="14210">MPGGSDEEHRLIARYAARLARLRETPVHHASLESGIPADSSRQRELVAQLEAKNREIMREIVRLRQNQEQEEAAALQSGQNPALLSELRALRQRKRELEAHLAALQDSRRDLMLQLEALMKMLK</sequence>
<accession>B7PGF1</accession>
<feature type="coiled-coil region" evidence="1">
    <location>
        <begin position="40"/>
        <end position="122"/>
    </location>
</feature>
<dbReference type="InParanoid" id="B7PGF1"/>
<dbReference type="OrthoDB" id="6019271at2759"/>
<reference evidence="3" key="2">
    <citation type="submission" date="2020-05" db="UniProtKB">
        <authorList>
            <consortium name="EnsemblMetazoa"/>
        </authorList>
    </citation>
    <scope>IDENTIFICATION</scope>
    <source>
        <strain evidence="3">wikel</strain>
    </source>
</reference>
<dbReference type="PANTHER" id="PTHR12268">
    <property type="entry name" value="E3 UBIQUITIN-PROTEIN LIGASE KCMF1"/>
    <property type="match status" value="1"/>
</dbReference>
<reference evidence="2 4" key="1">
    <citation type="submission" date="2008-03" db="EMBL/GenBank/DDBJ databases">
        <title>Annotation of Ixodes scapularis.</title>
        <authorList>
            <consortium name="Ixodes scapularis Genome Project Consortium"/>
            <person name="Caler E."/>
            <person name="Hannick L.I."/>
            <person name="Bidwell S."/>
            <person name="Joardar V."/>
            <person name="Thiagarajan M."/>
            <person name="Amedeo P."/>
            <person name="Galinsky K.J."/>
            <person name="Schobel S."/>
            <person name="Inman J."/>
            <person name="Hostetler J."/>
            <person name="Miller J."/>
            <person name="Hammond M."/>
            <person name="Megy K."/>
            <person name="Lawson D."/>
            <person name="Kodira C."/>
            <person name="Sutton G."/>
            <person name="Meyer J."/>
            <person name="Hill C.A."/>
            <person name="Birren B."/>
            <person name="Nene V."/>
            <person name="Collins F."/>
            <person name="Alarcon-Chaidez F."/>
            <person name="Wikel S."/>
            <person name="Strausberg R."/>
        </authorList>
    </citation>
    <scope>NUCLEOTIDE SEQUENCE [LARGE SCALE GENOMIC DNA]</scope>
    <source>
        <strain evidence="4">Wikel</strain>
        <strain evidence="2">Wikel colony</strain>
    </source>
</reference>
<dbReference type="AlphaFoldDB" id="B7PGF1"/>
<dbReference type="EMBL" id="ABJB010207867">
    <property type="status" value="NOT_ANNOTATED_CDS"/>
    <property type="molecule type" value="Genomic_DNA"/>
</dbReference>
<proteinExistence type="evidence at protein level"/>